<name>A0A1H7MBP1_AQUAM</name>
<evidence type="ECO:0000313" key="4">
    <source>
        <dbReference type="Proteomes" id="UP000198521"/>
    </source>
</evidence>
<evidence type="ECO:0000256" key="1">
    <source>
        <dbReference type="SAM" id="Phobius"/>
    </source>
</evidence>
<dbReference type="Pfam" id="PF02517">
    <property type="entry name" value="Rce1-like"/>
    <property type="match status" value="1"/>
</dbReference>
<dbReference type="AlphaFoldDB" id="A0A1H7MBP1"/>
<evidence type="ECO:0000313" key="3">
    <source>
        <dbReference type="EMBL" id="SEL08603.1"/>
    </source>
</evidence>
<dbReference type="OrthoDB" id="9807747at2"/>
<feature type="domain" description="CAAX prenyl protease 2/Lysostaphin resistance protein A-like" evidence="2">
    <location>
        <begin position="82"/>
        <end position="120"/>
    </location>
</feature>
<dbReference type="InterPro" id="IPR003675">
    <property type="entry name" value="Rce1/LyrA-like_dom"/>
</dbReference>
<keyword evidence="1" id="KW-0812">Transmembrane</keyword>
<dbReference type="GO" id="GO:0006508">
    <property type="term" value="P:proteolysis"/>
    <property type="evidence" value="ECO:0007669"/>
    <property type="project" value="UniProtKB-KW"/>
</dbReference>
<dbReference type="RefSeq" id="WP_091407429.1">
    <property type="nucleotide sequence ID" value="NZ_FOAB01000003.1"/>
</dbReference>
<organism evidence="3 4">
    <name type="scientific">Aquimarina amphilecti</name>
    <dbReference type="NCBI Taxonomy" id="1038014"/>
    <lineage>
        <taxon>Bacteria</taxon>
        <taxon>Pseudomonadati</taxon>
        <taxon>Bacteroidota</taxon>
        <taxon>Flavobacteriia</taxon>
        <taxon>Flavobacteriales</taxon>
        <taxon>Flavobacteriaceae</taxon>
        <taxon>Aquimarina</taxon>
    </lineage>
</organism>
<keyword evidence="4" id="KW-1185">Reference proteome</keyword>
<keyword evidence="1" id="KW-0472">Membrane</keyword>
<dbReference type="STRING" id="1038014.SAMN04487910_1670"/>
<proteinExistence type="predicted"/>
<dbReference type="EMBL" id="FOAB01000003">
    <property type="protein sequence ID" value="SEL08603.1"/>
    <property type="molecule type" value="Genomic_DNA"/>
</dbReference>
<keyword evidence="3" id="KW-0378">Hydrolase</keyword>
<dbReference type="GO" id="GO:0004175">
    <property type="term" value="F:endopeptidase activity"/>
    <property type="evidence" value="ECO:0007669"/>
    <property type="project" value="UniProtKB-ARBA"/>
</dbReference>
<accession>A0A1H7MBP1</accession>
<gene>
    <name evidence="3" type="ORF">SAMN04487910_1670</name>
</gene>
<dbReference type="Proteomes" id="UP000198521">
    <property type="component" value="Unassembled WGS sequence"/>
</dbReference>
<dbReference type="GO" id="GO:0080120">
    <property type="term" value="P:CAAX-box protein maturation"/>
    <property type="evidence" value="ECO:0007669"/>
    <property type="project" value="UniProtKB-ARBA"/>
</dbReference>
<feature type="transmembrane region" description="Helical" evidence="1">
    <location>
        <begin position="37"/>
        <end position="56"/>
    </location>
</feature>
<sequence length="139" mass="16121">MIIAALLLLIASAIEYKKDFFTSLGFQRKRINIKSLLIIAPLLAIIIFLFNGYVLMPIITYLTEQSIDYSEFERYKGNLPVILTFLVFVWLSAAFAEEIVFRGYLMKQFTKKDKGKICKFDLVIIQNLVLIISYKPLLR</sequence>
<keyword evidence="3" id="KW-0645">Protease</keyword>
<reference evidence="3 4" key="1">
    <citation type="submission" date="2016-10" db="EMBL/GenBank/DDBJ databases">
        <authorList>
            <person name="de Groot N.N."/>
        </authorList>
    </citation>
    <scope>NUCLEOTIDE SEQUENCE [LARGE SCALE GENOMIC DNA]</scope>
    <source>
        <strain evidence="3 4">DSM 25232</strain>
    </source>
</reference>
<feature type="transmembrane region" description="Helical" evidence="1">
    <location>
        <begin position="77"/>
        <end position="96"/>
    </location>
</feature>
<evidence type="ECO:0000259" key="2">
    <source>
        <dbReference type="Pfam" id="PF02517"/>
    </source>
</evidence>
<keyword evidence="1" id="KW-1133">Transmembrane helix</keyword>
<protein>
    <submittedName>
        <fullName evidence="3">CAAX protease self-immunity</fullName>
    </submittedName>
</protein>